<keyword evidence="6" id="KW-0378">Hydrolase</keyword>
<dbReference type="CDD" id="cd18783">
    <property type="entry name" value="ABC_6TM_PrtD_LapB_HlyB_like"/>
    <property type="match status" value="1"/>
</dbReference>
<dbReference type="Gene3D" id="1.20.1560.10">
    <property type="entry name" value="ABC transporter type 1, transmembrane domain"/>
    <property type="match status" value="1"/>
</dbReference>
<keyword evidence="2" id="KW-0813">Transport</keyword>
<feature type="transmembrane region" description="Helical" evidence="10">
    <location>
        <begin position="335"/>
        <end position="354"/>
    </location>
</feature>
<sequence>MSALRSRAKGVGPCPKGEQAGIMGFCTADDVSADSSTMNGAIVDHTMLTALLLVAQHHGVHLSREQLVRTYAEGEGEVKRAVLVHAADEKGFQARAVRMNWRQLMRLGRAVPAILCLKDGTALVLTGVSPSVSPPIIYVREPGQANQIRPLDEIALDEIWAGDVVLLKPKNTEAEERGLFGLGWLMGEVLRERRIFRDVGLAALIMSFFALVPPLVYMVVVDRVLVHQRMSTMVVLAVGVGFVILFDTVFGWLRRYLVAEGTARIDGRLTAFVYDRLLGLPIEVFEGLSTGLINHRLNEIWRVRNFLTGQLFGTALDTLTLIIIIPAMFFMNAILSLWVLGIACVMFLVVLLYMPVIGRYHGKVVEAETRKNSFMIESIHGMRTIKSLALEGSKRRGWDMRGAQAVKAHRNLALIANQPQTILQPLEKLTYSGTLLLGCYMALSSNQAALAGSLVAFTMLASRATQPLVQIAGMLQQVQEVRGAVTQVASIVNIPPEELRSDHGLRPRFHGHISFEDVSFRYPGAQNKALDRVTVDIPRGSVVGVMGRSGSGKTTVTRLLQGLHQDYDGLIKIDGVDLRQMDISHLRSNLGVVLQDNFLFSGSVRENIGAARADASFEEIIEAARMAGAEEFIERLPRGYDTFLAEGSTNISGGQRQRIAIARALLVDPPILILDEATSALDPDSEAIINSNLQRISEGRTMVVISHRLTSLVDCDMIVVMERGRVYDVGTHEELLQRCDIYRHLWFQQNRHQSSGVPNERALSGPDAPRE</sequence>
<proteinExistence type="predicted"/>
<evidence type="ECO:0000256" key="5">
    <source>
        <dbReference type="ARBA" id="ARBA00022741"/>
    </source>
</evidence>
<dbReference type="Gene3D" id="3.90.70.10">
    <property type="entry name" value="Cysteine proteinases"/>
    <property type="match status" value="1"/>
</dbReference>
<dbReference type="SUPFAM" id="SSF90123">
    <property type="entry name" value="ABC transporter transmembrane region"/>
    <property type="match status" value="1"/>
</dbReference>
<evidence type="ECO:0000313" key="14">
    <source>
        <dbReference type="EMBL" id="ASG23895.1"/>
    </source>
</evidence>
<dbReference type="PROSITE" id="PS00211">
    <property type="entry name" value="ABC_TRANSPORTER_1"/>
    <property type="match status" value="1"/>
</dbReference>
<comment type="subcellular location">
    <subcellularLocation>
        <location evidence="1">Cell membrane</location>
        <topology evidence="1">Multi-pass membrane protein</topology>
    </subcellularLocation>
</comment>
<keyword evidence="4 10" id="KW-0812">Transmembrane</keyword>
<feature type="domain" description="ABC transmembrane type-1" evidence="12">
    <location>
        <begin position="199"/>
        <end position="480"/>
    </location>
</feature>
<dbReference type="PANTHER" id="PTHR43394:SF1">
    <property type="entry name" value="ATP-BINDING CASSETTE SUB-FAMILY B MEMBER 10, MITOCHONDRIAL"/>
    <property type="match status" value="1"/>
</dbReference>
<keyword evidence="5" id="KW-0547">Nucleotide-binding</keyword>
<feature type="transmembrane region" description="Helical" evidence="10">
    <location>
        <begin position="306"/>
        <end position="329"/>
    </location>
</feature>
<evidence type="ECO:0000256" key="3">
    <source>
        <dbReference type="ARBA" id="ARBA00022475"/>
    </source>
</evidence>
<evidence type="ECO:0000259" key="13">
    <source>
        <dbReference type="PROSITE" id="PS50990"/>
    </source>
</evidence>
<evidence type="ECO:0000256" key="1">
    <source>
        <dbReference type="ARBA" id="ARBA00004651"/>
    </source>
</evidence>
<feature type="domain" description="ABC transporter" evidence="11">
    <location>
        <begin position="513"/>
        <end position="748"/>
    </location>
</feature>
<dbReference type="FunFam" id="3.40.50.300:FF:000221">
    <property type="entry name" value="Multidrug ABC transporter ATP-binding protein"/>
    <property type="match status" value="1"/>
</dbReference>
<evidence type="ECO:0000256" key="2">
    <source>
        <dbReference type="ARBA" id="ARBA00022448"/>
    </source>
</evidence>
<name>A0A248JYU8_9PROT</name>
<feature type="transmembrane region" description="Helical" evidence="10">
    <location>
        <begin position="199"/>
        <end position="220"/>
    </location>
</feature>
<feature type="transmembrane region" description="Helical" evidence="10">
    <location>
        <begin position="232"/>
        <end position="253"/>
    </location>
</feature>
<keyword evidence="9 10" id="KW-0472">Membrane</keyword>
<reference evidence="14 15" key="1">
    <citation type="submission" date="2017-06" db="EMBL/GenBank/DDBJ databases">
        <title>Complete genome sequence of Nitrospirillum amazonense strain CBAmC, an endophytic nitrogen-fixing and plant growth-promoting bacterium, isolated from sugarcane.</title>
        <authorList>
            <person name="Schwab S."/>
            <person name="dos Santos Teixeira K.R."/>
            <person name="Simoes Araujo J.L."/>
            <person name="Soares Vidal M."/>
            <person name="Borges de Freitas H.R."/>
            <person name="Rivello Crivelaro A.L."/>
            <person name="Bueno de Camargo Nunes A."/>
            <person name="dos Santos C.M."/>
            <person name="Palmeira da Silva Rosa D."/>
            <person name="da Silva Padilha D."/>
            <person name="da Silva E."/>
            <person name="Araujo Terra L."/>
            <person name="Soares Mendes V."/>
            <person name="Farinelli L."/>
            <person name="Magalhaes Cruz L."/>
            <person name="Baldani J.I."/>
        </authorList>
    </citation>
    <scope>NUCLEOTIDE SEQUENCE [LARGE SCALE GENOMIC DNA]</scope>
    <source>
        <strain evidence="14 15">CBAmC</strain>
    </source>
</reference>
<dbReference type="InterPro" id="IPR017871">
    <property type="entry name" value="ABC_transporter-like_CS"/>
</dbReference>
<keyword evidence="7" id="KW-0067">ATP-binding</keyword>
<feature type="domain" description="Peptidase C39" evidence="13">
    <location>
        <begin position="39"/>
        <end position="167"/>
    </location>
</feature>
<evidence type="ECO:0000256" key="4">
    <source>
        <dbReference type="ARBA" id="ARBA00022692"/>
    </source>
</evidence>
<dbReference type="KEGG" id="nao:Y958_23345"/>
<dbReference type="AlphaFoldDB" id="A0A248JYU8"/>
<accession>A0A248JYU8</accession>
<evidence type="ECO:0000259" key="11">
    <source>
        <dbReference type="PROSITE" id="PS50893"/>
    </source>
</evidence>
<dbReference type="GO" id="GO:0015421">
    <property type="term" value="F:ABC-type oligopeptide transporter activity"/>
    <property type="evidence" value="ECO:0007669"/>
    <property type="project" value="TreeGrafter"/>
</dbReference>
<dbReference type="PROSITE" id="PS50893">
    <property type="entry name" value="ABC_TRANSPORTER_2"/>
    <property type="match status" value="1"/>
</dbReference>
<dbReference type="Pfam" id="PF00005">
    <property type="entry name" value="ABC_tran"/>
    <property type="match status" value="1"/>
</dbReference>
<dbReference type="SMART" id="SM00382">
    <property type="entry name" value="AAA"/>
    <property type="match status" value="1"/>
</dbReference>
<dbReference type="InterPro" id="IPR036640">
    <property type="entry name" value="ABC1_TM_sf"/>
</dbReference>
<keyword evidence="8 10" id="KW-1133">Transmembrane helix</keyword>
<dbReference type="InterPro" id="IPR027417">
    <property type="entry name" value="P-loop_NTPase"/>
</dbReference>
<dbReference type="InterPro" id="IPR003593">
    <property type="entry name" value="AAA+_ATPase"/>
</dbReference>
<evidence type="ECO:0000313" key="15">
    <source>
        <dbReference type="Proteomes" id="UP000197153"/>
    </source>
</evidence>
<dbReference type="GO" id="GO:0005886">
    <property type="term" value="C:plasma membrane"/>
    <property type="evidence" value="ECO:0007669"/>
    <property type="project" value="UniProtKB-SubCell"/>
</dbReference>
<dbReference type="InterPro" id="IPR011527">
    <property type="entry name" value="ABC1_TM_dom"/>
</dbReference>
<dbReference type="Proteomes" id="UP000197153">
    <property type="component" value="Chromosome 3"/>
</dbReference>
<evidence type="ECO:0000256" key="6">
    <source>
        <dbReference type="ARBA" id="ARBA00022801"/>
    </source>
</evidence>
<dbReference type="SUPFAM" id="SSF52540">
    <property type="entry name" value="P-loop containing nucleoside triphosphate hydrolases"/>
    <property type="match status" value="1"/>
</dbReference>
<dbReference type="InterPro" id="IPR003439">
    <property type="entry name" value="ABC_transporter-like_ATP-bd"/>
</dbReference>
<dbReference type="Gene3D" id="3.40.50.300">
    <property type="entry name" value="P-loop containing nucleotide triphosphate hydrolases"/>
    <property type="match status" value="1"/>
</dbReference>
<keyword evidence="3" id="KW-1003">Cell membrane</keyword>
<evidence type="ECO:0000256" key="10">
    <source>
        <dbReference type="SAM" id="Phobius"/>
    </source>
</evidence>
<dbReference type="Pfam" id="PF00664">
    <property type="entry name" value="ABC_membrane"/>
    <property type="match status" value="1"/>
</dbReference>
<gene>
    <name evidence="14" type="ORF">Y958_23345</name>
</gene>
<evidence type="ECO:0000259" key="12">
    <source>
        <dbReference type="PROSITE" id="PS50929"/>
    </source>
</evidence>
<evidence type="ECO:0000256" key="8">
    <source>
        <dbReference type="ARBA" id="ARBA00022989"/>
    </source>
</evidence>
<keyword evidence="15" id="KW-1185">Reference proteome</keyword>
<dbReference type="GO" id="GO:0016887">
    <property type="term" value="F:ATP hydrolysis activity"/>
    <property type="evidence" value="ECO:0007669"/>
    <property type="project" value="InterPro"/>
</dbReference>
<dbReference type="InterPro" id="IPR039421">
    <property type="entry name" value="Type_1_exporter"/>
</dbReference>
<dbReference type="InterPro" id="IPR005074">
    <property type="entry name" value="Peptidase_C39"/>
</dbReference>
<dbReference type="EMBL" id="CP022112">
    <property type="protein sequence ID" value="ASG23895.1"/>
    <property type="molecule type" value="Genomic_DNA"/>
</dbReference>
<dbReference type="GO" id="GO:0005524">
    <property type="term" value="F:ATP binding"/>
    <property type="evidence" value="ECO:0007669"/>
    <property type="project" value="UniProtKB-KW"/>
</dbReference>
<dbReference type="GO" id="GO:0008233">
    <property type="term" value="F:peptidase activity"/>
    <property type="evidence" value="ECO:0007669"/>
    <property type="project" value="InterPro"/>
</dbReference>
<dbReference type="GO" id="GO:0006508">
    <property type="term" value="P:proteolysis"/>
    <property type="evidence" value="ECO:0007669"/>
    <property type="project" value="InterPro"/>
</dbReference>
<dbReference type="PANTHER" id="PTHR43394">
    <property type="entry name" value="ATP-DEPENDENT PERMEASE MDL1, MITOCHONDRIAL"/>
    <property type="match status" value="1"/>
</dbReference>
<protein>
    <submittedName>
        <fullName evidence="14">Peptidase C39</fullName>
    </submittedName>
</protein>
<evidence type="ECO:0000256" key="7">
    <source>
        <dbReference type="ARBA" id="ARBA00022840"/>
    </source>
</evidence>
<organism evidence="14 15">
    <name type="scientific">Nitrospirillum viridazoti CBAmc</name>
    <dbReference type="NCBI Taxonomy" id="1441467"/>
    <lineage>
        <taxon>Bacteria</taxon>
        <taxon>Pseudomonadati</taxon>
        <taxon>Pseudomonadota</taxon>
        <taxon>Alphaproteobacteria</taxon>
        <taxon>Rhodospirillales</taxon>
        <taxon>Azospirillaceae</taxon>
        <taxon>Nitrospirillum</taxon>
        <taxon>Nitrospirillum viridazoti</taxon>
    </lineage>
</organism>
<evidence type="ECO:0000256" key="9">
    <source>
        <dbReference type="ARBA" id="ARBA00023136"/>
    </source>
</evidence>
<dbReference type="PROSITE" id="PS50990">
    <property type="entry name" value="PEPTIDASE_C39"/>
    <property type="match status" value="1"/>
</dbReference>
<dbReference type="PROSITE" id="PS50929">
    <property type="entry name" value="ABC_TM1F"/>
    <property type="match status" value="1"/>
</dbReference>